<protein>
    <submittedName>
        <fullName evidence="2">Uncharacterized protein</fullName>
    </submittedName>
</protein>
<evidence type="ECO:0000313" key="2">
    <source>
        <dbReference type="EMBL" id="TRZ07067.1"/>
    </source>
</evidence>
<sequence length="92" mass="8952">GWTEQPPPPPAASTRPRIPGNGVGKGKPSCRGCRASLGTSSAVTVGSLTLAGPASTWASCSASSAPGSTGAWASTAPRSDPSPWTPGSQSCS</sequence>
<evidence type="ECO:0000256" key="1">
    <source>
        <dbReference type="SAM" id="MobiDB-lite"/>
    </source>
</evidence>
<keyword evidence="3" id="KW-1185">Reference proteome</keyword>
<dbReference type="Proteomes" id="UP000796761">
    <property type="component" value="Unassembled WGS sequence"/>
</dbReference>
<feature type="region of interest" description="Disordered" evidence="1">
    <location>
        <begin position="1"/>
        <end position="30"/>
    </location>
</feature>
<reference evidence="2" key="1">
    <citation type="submission" date="2019-04" db="EMBL/GenBank/DDBJ databases">
        <title>Genome assembly of Zosterops borbonicus 15179.</title>
        <authorList>
            <person name="Leroy T."/>
            <person name="Anselmetti Y."/>
            <person name="Tilak M.-K."/>
            <person name="Nabholz B."/>
        </authorList>
    </citation>
    <scope>NUCLEOTIDE SEQUENCE</scope>
    <source>
        <strain evidence="2">HGM_15179</strain>
        <tissue evidence="2">Muscle</tissue>
    </source>
</reference>
<accession>A0A8K1D8T0</accession>
<comment type="caution">
    <text evidence="2">The sequence shown here is derived from an EMBL/GenBank/DDBJ whole genome shotgun (WGS) entry which is preliminary data.</text>
</comment>
<dbReference type="EMBL" id="SWJQ01001993">
    <property type="protein sequence ID" value="TRZ07067.1"/>
    <property type="molecule type" value="Genomic_DNA"/>
</dbReference>
<feature type="non-terminal residue" evidence="2">
    <location>
        <position position="1"/>
    </location>
</feature>
<gene>
    <name evidence="2" type="ORF">HGM15179_020041</name>
</gene>
<evidence type="ECO:0000313" key="3">
    <source>
        <dbReference type="Proteomes" id="UP000796761"/>
    </source>
</evidence>
<feature type="non-terminal residue" evidence="2">
    <location>
        <position position="92"/>
    </location>
</feature>
<feature type="compositionally biased region" description="Pro residues" evidence="1">
    <location>
        <begin position="1"/>
        <end position="11"/>
    </location>
</feature>
<proteinExistence type="predicted"/>
<name>A0A8K1D8T0_9PASS</name>
<organism evidence="2 3">
    <name type="scientific">Zosterops borbonicus</name>
    <dbReference type="NCBI Taxonomy" id="364589"/>
    <lineage>
        <taxon>Eukaryota</taxon>
        <taxon>Metazoa</taxon>
        <taxon>Chordata</taxon>
        <taxon>Craniata</taxon>
        <taxon>Vertebrata</taxon>
        <taxon>Euteleostomi</taxon>
        <taxon>Archelosauria</taxon>
        <taxon>Archosauria</taxon>
        <taxon>Dinosauria</taxon>
        <taxon>Saurischia</taxon>
        <taxon>Theropoda</taxon>
        <taxon>Coelurosauria</taxon>
        <taxon>Aves</taxon>
        <taxon>Neognathae</taxon>
        <taxon>Neoaves</taxon>
        <taxon>Telluraves</taxon>
        <taxon>Australaves</taxon>
        <taxon>Passeriformes</taxon>
        <taxon>Sylvioidea</taxon>
        <taxon>Zosteropidae</taxon>
        <taxon>Zosterops</taxon>
    </lineage>
</organism>
<dbReference type="AlphaFoldDB" id="A0A8K1D8T0"/>
<feature type="region of interest" description="Disordered" evidence="1">
    <location>
        <begin position="57"/>
        <end position="92"/>
    </location>
</feature>